<reference evidence="13 14" key="1">
    <citation type="journal article" date="2013" name="BMC Genomics">
        <title>Comparative genomics of parasitic silkworm microsporidia reveal an association between genome expansion and host adaptation.</title>
        <authorList>
            <person name="Pan G."/>
            <person name="Xu J."/>
            <person name="Li T."/>
            <person name="Xia Q."/>
            <person name="Liu S.L."/>
            <person name="Zhang G."/>
            <person name="Li S."/>
            <person name="Li C."/>
            <person name="Liu H."/>
            <person name="Yang L."/>
            <person name="Liu T."/>
            <person name="Zhang X."/>
            <person name="Wu Z."/>
            <person name="Fan W."/>
            <person name="Dang X."/>
            <person name="Xiang H."/>
            <person name="Tao M."/>
            <person name="Li Y."/>
            <person name="Hu J."/>
            <person name="Li Z."/>
            <person name="Lin L."/>
            <person name="Luo J."/>
            <person name="Geng L."/>
            <person name="Wang L."/>
            <person name="Long M."/>
            <person name="Wan Y."/>
            <person name="He N."/>
            <person name="Zhang Z."/>
            <person name="Lu C."/>
            <person name="Keeling P.J."/>
            <person name="Wang J."/>
            <person name="Xiang Z."/>
            <person name="Zhou Z."/>
        </authorList>
    </citation>
    <scope>NUCLEOTIDE SEQUENCE [LARGE SCALE GENOMIC DNA]</scope>
    <source>
        <strain evidence="14">CQ1 / CVCC 102059</strain>
    </source>
</reference>
<gene>
    <name evidence="13" type="primary">RIOK2</name>
    <name evidence="13" type="ORF">NBO_41g0040</name>
</gene>
<organism evidence="13 14">
    <name type="scientific">Nosema bombycis (strain CQ1 / CVCC 102059)</name>
    <name type="common">Microsporidian parasite</name>
    <name type="synonym">Pebrine of silkworm</name>
    <dbReference type="NCBI Taxonomy" id="578461"/>
    <lineage>
        <taxon>Eukaryota</taxon>
        <taxon>Fungi</taxon>
        <taxon>Fungi incertae sedis</taxon>
        <taxon>Microsporidia</taxon>
        <taxon>Nosematidae</taxon>
        <taxon>Nosema</taxon>
    </lineage>
</organism>
<evidence type="ECO:0000256" key="4">
    <source>
        <dbReference type="ARBA" id="ARBA00022679"/>
    </source>
</evidence>
<dbReference type="InterPro" id="IPR018934">
    <property type="entry name" value="RIO_dom"/>
</dbReference>
<keyword evidence="6" id="KW-0547">Nucleotide-binding</keyword>
<comment type="catalytic activity">
    <reaction evidence="11">
        <text>L-seryl-[protein] + ATP = O-phospho-L-seryl-[protein] + ADP + H(+)</text>
        <dbReference type="Rhea" id="RHEA:17989"/>
        <dbReference type="Rhea" id="RHEA-COMP:9863"/>
        <dbReference type="Rhea" id="RHEA-COMP:11604"/>
        <dbReference type="ChEBI" id="CHEBI:15378"/>
        <dbReference type="ChEBI" id="CHEBI:29999"/>
        <dbReference type="ChEBI" id="CHEBI:30616"/>
        <dbReference type="ChEBI" id="CHEBI:83421"/>
        <dbReference type="ChEBI" id="CHEBI:456216"/>
        <dbReference type="EC" id="2.7.11.1"/>
    </reaction>
</comment>
<evidence type="ECO:0000256" key="8">
    <source>
        <dbReference type="ARBA" id="ARBA00022840"/>
    </source>
</evidence>
<keyword evidence="8" id="KW-0067">ATP-binding</keyword>
<evidence type="ECO:0000256" key="10">
    <source>
        <dbReference type="ARBA" id="ARBA00047899"/>
    </source>
</evidence>
<keyword evidence="14" id="KW-1185">Reference proteome</keyword>
<dbReference type="GO" id="GO:0046872">
    <property type="term" value="F:metal ion binding"/>
    <property type="evidence" value="ECO:0007669"/>
    <property type="project" value="UniProtKB-KW"/>
</dbReference>
<keyword evidence="4" id="KW-0808">Transferase</keyword>
<dbReference type="GO" id="GO:0030688">
    <property type="term" value="C:preribosome, small subunit precursor"/>
    <property type="evidence" value="ECO:0007669"/>
    <property type="project" value="TreeGrafter"/>
</dbReference>
<comment type="similarity">
    <text evidence="1">Belongs to the protein kinase superfamily. RIO-type Ser/Thr kinase family.</text>
</comment>
<dbReference type="PROSITE" id="PS01245">
    <property type="entry name" value="RIO1"/>
    <property type="match status" value="1"/>
</dbReference>
<dbReference type="Gene3D" id="1.10.510.10">
    <property type="entry name" value="Transferase(Phosphotransferase) domain 1"/>
    <property type="match status" value="1"/>
</dbReference>
<dbReference type="EC" id="2.7.11.1" evidence="2"/>
<evidence type="ECO:0000256" key="6">
    <source>
        <dbReference type="ARBA" id="ARBA00022741"/>
    </source>
</evidence>
<evidence type="ECO:0000256" key="5">
    <source>
        <dbReference type="ARBA" id="ARBA00022723"/>
    </source>
</evidence>
<evidence type="ECO:0000313" key="14">
    <source>
        <dbReference type="Proteomes" id="UP000016927"/>
    </source>
</evidence>
<dbReference type="SUPFAM" id="SSF56112">
    <property type="entry name" value="Protein kinase-like (PK-like)"/>
    <property type="match status" value="1"/>
</dbReference>
<accession>R0MIQ5</accession>
<dbReference type="OMA" id="GYTNFRE"/>
<dbReference type="PANTHER" id="PTHR45852">
    <property type="entry name" value="SER/THR-PROTEIN KINASE RIO2"/>
    <property type="match status" value="1"/>
</dbReference>
<dbReference type="Proteomes" id="UP000016927">
    <property type="component" value="Unassembled WGS sequence"/>
</dbReference>
<evidence type="ECO:0000259" key="12">
    <source>
        <dbReference type="SMART" id="SM00090"/>
    </source>
</evidence>
<comment type="catalytic activity">
    <reaction evidence="10">
        <text>L-threonyl-[protein] + ATP = O-phospho-L-threonyl-[protein] + ADP + H(+)</text>
        <dbReference type="Rhea" id="RHEA:46608"/>
        <dbReference type="Rhea" id="RHEA-COMP:11060"/>
        <dbReference type="Rhea" id="RHEA-COMP:11605"/>
        <dbReference type="ChEBI" id="CHEBI:15378"/>
        <dbReference type="ChEBI" id="CHEBI:30013"/>
        <dbReference type="ChEBI" id="CHEBI:30616"/>
        <dbReference type="ChEBI" id="CHEBI:61977"/>
        <dbReference type="ChEBI" id="CHEBI:456216"/>
        <dbReference type="EC" id="2.7.11.1"/>
    </reaction>
</comment>
<keyword evidence="3" id="KW-0723">Serine/threonine-protein kinase</keyword>
<dbReference type="InterPro" id="IPR018935">
    <property type="entry name" value="RIO_kinase_CS"/>
</dbReference>
<dbReference type="Pfam" id="PF01163">
    <property type="entry name" value="RIO1"/>
    <property type="match status" value="1"/>
</dbReference>
<evidence type="ECO:0000256" key="2">
    <source>
        <dbReference type="ARBA" id="ARBA00012513"/>
    </source>
</evidence>
<dbReference type="SMART" id="SM00090">
    <property type="entry name" value="RIO"/>
    <property type="match status" value="1"/>
</dbReference>
<sequence>MFLSSDGVWSISKTHLKILETIDKLRNSNLDFINLKLKIQGFNNFIRDLCKLKFIRIEEKIVHLTISGMDCLAINALRLLGLEKMGSKISIGKESDIFYGIFKGKEVVLKFHRLGRTSFKSVKNKRNYTKEKTDWFKLNKISCEREANYYEIFKDLDIPKYYTHNRHVIVLELLDFNTLYSISLTDPPVIFNKMIDFVKDLCEKGYVHGDFNEFNVMVKGNEIKVIDFPQCVPNTDKMALDYLKRDFECIETFFKKKYFLEAKENVYEEFVREN</sequence>
<dbReference type="InterPro" id="IPR011009">
    <property type="entry name" value="Kinase-like_dom_sf"/>
</dbReference>
<dbReference type="VEuPathDB" id="MicrosporidiaDB:NBO_41g0040"/>
<proteinExistence type="inferred from homology"/>
<dbReference type="GO" id="GO:0004674">
    <property type="term" value="F:protein serine/threonine kinase activity"/>
    <property type="evidence" value="ECO:0007669"/>
    <property type="project" value="UniProtKB-KW"/>
</dbReference>
<dbReference type="GO" id="GO:0005524">
    <property type="term" value="F:ATP binding"/>
    <property type="evidence" value="ECO:0007669"/>
    <property type="project" value="UniProtKB-KW"/>
</dbReference>
<feature type="domain" description="RIO kinase" evidence="12">
    <location>
        <begin position="56"/>
        <end position="273"/>
    </location>
</feature>
<evidence type="ECO:0000256" key="11">
    <source>
        <dbReference type="ARBA" id="ARBA00048679"/>
    </source>
</evidence>
<evidence type="ECO:0000256" key="3">
    <source>
        <dbReference type="ARBA" id="ARBA00022527"/>
    </source>
</evidence>
<dbReference type="OrthoDB" id="10258631at2759"/>
<dbReference type="GO" id="GO:0030490">
    <property type="term" value="P:maturation of SSU-rRNA"/>
    <property type="evidence" value="ECO:0007669"/>
    <property type="project" value="TreeGrafter"/>
</dbReference>
<dbReference type="PANTHER" id="PTHR45852:SF1">
    <property type="entry name" value="SERINE_THREONINE-PROTEIN KINASE RIO2"/>
    <property type="match status" value="1"/>
</dbReference>
<name>R0MIQ5_NOSB1</name>
<dbReference type="InterPro" id="IPR000687">
    <property type="entry name" value="RIO_kinase"/>
</dbReference>
<evidence type="ECO:0000256" key="9">
    <source>
        <dbReference type="ARBA" id="ARBA00022842"/>
    </source>
</evidence>
<evidence type="ECO:0000256" key="7">
    <source>
        <dbReference type="ARBA" id="ARBA00022777"/>
    </source>
</evidence>
<dbReference type="STRING" id="578461.R0MIQ5"/>
<protein>
    <recommendedName>
        <fullName evidence="2">non-specific serine/threonine protein kinase</fullName>
        <ecNumber evidence="2">2.7.11.1</ecNumber>
    </recommendedName>
</protein>
<dbReference type="HOGENOM" id="CLU_018693_1_0_1"/>
<keyword evidence="9" id="KW-0460">Magnesium</keyword>
<dbReference type="AlphaFoldDB" id="R0MIQ5"/>
<evidence type="ECO:0000313" key="13">
    <source>
        <dbReference type="EMBL" id="EOB14065.1"/>
    </source>
</evidence>
<evidence type="ECO:0000256" key="1">
    <source>
        <dbReference type="ARBA" id="ARBA00009196"/>
    </source>
</evidence>
<keyword evidence="7 13" id="KW-0418">Kinase</keyword>
<dbReference type="EMBL" id="KB908949">
    <property type="protein sequence ID" value="EOB14065.1"/>
    <property type="molecule type" value="Genomic_DNA"/>
</dbReference>
<dbReference type="Gene3D" id="3.30.200.20">
    <property type="entry name" value="Phosphorylase Kinase, domain 1"/>
    <property type="match status" value="1"/>
</dbReference>
<dbReference type="GO" id="GO:0005829">
    <property type="term" value="C:cytosol"/>
    <property type="evidence" value="ECO:0007669"/>
    <property type="project" value="TreeGrafter"/>
</dbReference>
<keyword evidence="5" id="KW-0479">Metal-binding</keyword>